<dbReference type="EMBL" id="JBFALK010000029">
    <property type="protein sequence ID" value="MEV0974311.1"/>
    <property type="molecule type" value="Genomic_DNA"/>
</dbReference>
<gene>
    <name evidence="2" type="ORF">AB0I59_37430</name>
</gene>
<dbReference type="SMART" id="SM00882">
    <property type="entry name" value="CoA_trans"/>
    <property type="match status" value="1"/>
</dbReference>
<dbReference type="InterPro" id="IPR037171">
    <property type="entry name" value="NagB/RpiA_transferase-like"/>
</dbReference>
<keyword evidence="3" id="KW-1185">Reference proteome</keyword>
<dbReference type="GO" id="GO:0016740">
    <property type="term" value="F:transferase activity"/>
    <property type="evidence" value="ECO:0007669"/>
    <property type="project" value="UniProtKB-KW"/>
</dbReference>
<organism evidence="2 3">
    <name type="scientific">Microtetraspora glauca</name>
    <dbReference type="NCBI Taxonomy" id="1996"/>
    <lineage>
        <taxon>Bacteria</taxon>
        <taxon>Bacillati</taxon>
        <taxon>Actinomycetota</taxon>
        <taxon>Actinomycetes</taxon>
        <taxon>Streptosporangiales</taxon>
        <taxon>Streptosporangiaceae</taxon>
        <taxon>Microtetraspora</taxon>
    </lineage>
</organism>
<dbReference type="SUPFAM" id="SSF100950">
    <property type="entry name" value="NagB/RpiA/CoA transferase-like"/>
    <property type="match status" value="1"/>
</dbReference>
<accession>A0ABV3GSC5</accession>
<keyword evidence="2" id="KW-0808">Transferase</keyword>
<evidence type="ECO:0000313" key="2">
    <source>
        <dbReference type="EMBL" id="MEV0974311.1"/>
    </source>
</evidence>
<dbReference type="Proteomes" id="UP001551675">
    <property type="component" value="Unassembled WGS sequence"/>
</dbReference>
<evidence type="ECO:0000313" key="3">
    <source>
        <dbReference type="Proteomes" id="UP001551675"/>
    </source>
</evidence>
<proteinExistence type="inferred from homology"/>
<dbReference type="EC" id="2.8.3.-" evidence="2"/>
<dbReference type="RefSeq" id="WP_061259981.1">
    <property type="nucleotide sequence ID" value="NZ_JBFALK010000029.1"/>
</dbReference>
<dbReference type="Pfam" id="PF01144">
    <property type="entry name" value="CoA_trans"/>
    <property type="match status" value="1"/>
</dbReference>
<dbReference type="PANTHER" id="PTHR43293:SF3">
    <property type="entry name" value="CHOLESTEROL RING-CLEAVING HYDROLASE IPDB SUBUNIT"/>
    <property type="match status" value="1"/>
</dbReference>
<reference evidence="2 3" key="1">
    <citation type="submission" date="2024-06" db="EMBL/GenBank/DDBJ databases">
        <title>The Natural Products Discovery Center: Release of the First 8490 Sequenced Strains for Exploring Actinobacteria Biosynthetic Diversity.</title>
        <authorList>
            <person name="Kalkreuter E."/>
            <person name="Kautsar S.A."/>
            <person name="Yang D."/>
            <person name="Bader C.D."/>
            <person name="Teijaro C.N."/>
            <person name="Fluegel L."/>
            <person name="Davis C.M."/>
            <person name="Simpson J.R."/>
            <person name="Lauterbach L."/>
            <person name="Steele A.D."/>
            <person name="Gui C."/>
            <person name="Meng S."/>
            <person name="Li G."/>
            <person name="Viehrig K."/>
            <person name="Ye F."/>
            <person name="Su P."/>
            <person name="Kiefer A.F."/>
            <person name="Nichols A."/>
            <person name="Cepeda A.J."/>
            <person name="Yan W."/>
            <person name="Fan B."/>
            <person name="Jiang Y."/>
            <person name="Adhikari A."/>
            <person name="Zheng C.-J."/>
            <person name="Schuster L."/>
            <person name="Cowan T.M."/>
            <person name="Smanski M.J."/>
            <person name="Chevrette M.G."/>
            <person name="De Carvalho L.P.S."/>
            <person name="Shen B."/>
        </authorList>
    </citation>
    <scope>NUCLEOTIDE SEQUENCE [LARGE SCALE GENOMIC DNA]</scope>
    <source>
        <strain evidence="2 3">NPDC050100</strain>
    </source>
</reference>
<dbReference type="InterPro" id="IPR004165">
    <property type="entry name" value="CoA_trans_fam_I"/>
</dbReference>
<sequence length="250" mass="26822">MSATRAEICVVACAEAWRGDGEILAAAMGTCSILGARLARLTFEPGLLTTDGGAMLTAEPVPFGAPAGPVEGWMPFRDHLWLVQNGRRHVMMGASQIDRYGNSNISAVGAWERPTSQLLGVRGAPGNTICNPTSYWIPRHSTRVFVPKVDMVSGVGYDRAAELGPAASRFHGLGRVVTDLGVFDFGTADGAMRLLSIHPGVTVEQVAAATGFDLVIDGDVPETRQPTDEELRLIREVLDPRSLRDREVRA</sequence>
<dbReference type="PANTHER" id="PTHR43293">
    <property type="entry name" value="ACETATE COA-TRANSFERASE YDIF"/>
    <property type="match status" value="1"/>
</dbReference>
<name>A0ABV3GSC5_MICGL</name>
<comment type="similarity">
    <text evidence="1">Belongs to the 3-oxoacid CoA-transferase subunit B family.</text>
</comment>
<evidence type="ECO:0000256" key="1">
    <source>
        <dbReference type="ARBA" id="ARBA00007047"/>
    </source>
</evidence>
<protein>
    <submittedName>
        <fullName evidence="2">CoA-transferase</fullName>
        <ecNumber evidence="2">2.8.3.-</ecNumber>
    </submittedName>
</protein>
<comment type="caution">
    <text evidence="2">The sequence shown here is derived from an EMBL/GenBank/DDBJ whole genome shotgun (WGS) entry which is preliminary data.</text>
</comment>
<dbReference type="Gene3D" id="3.40.1080.10">
    <property type="entry name" value="Glutaconate Coenzyme A-transferase"/>
    <property type="match status" value="1"/>
</dbReference>